<protein>
    <recommendedName>
        <fullName evidence="3">Carboxypeptidase regulatory-like domain-containing protein</fullName>
    </recommendedName>
</protein>
<dbReference type="AlphaFoldDB" id="A0A1M6EL71"/>
<dbReference type="OrthoDB" id="706421at2"/>
<accession>A0A1M6EL71</accession>
<name>A0A1M6EL71_9FLAO</name>
<evidence type="ECO:0000313" key="1">
    <source>
        <dbReference type="EMBL" id="SHI86203.1"/>
    </source>
</evidence>
<dbReference type="PROSITE" id="PS51257">
    <property type="entry name" value="PROKAR_LIPOPROTEIN"/>
    <property type="match status" value="1"/>
</dbReference>
<evidence type="ECO:0000313" key="2">
    <source>
        <dbReference type="Proteomes" id="UP000184543"/>
    </source>
</evidence>
<dbReference type="Proteomes" id="UP000184543">
    <property type="component" value="Unassembled WGS sequence"/>
</dbReference>
<dbReference type="STRING" id="192903.SAMN04488513_10296"/>
<keyword evidence="2" id="KW-1185">Reference proteome</keyword>
<dbReference type="RefSeq" id="WP_072990135.1">
    <property type="nucleotide sequence ID" value="NZ_FQYU01000002.1"/>
</dbReference>
<organism evidence="1 2">
    <name type="scientific">Pseudozobellia thermophila</name>
    <dbReference type="NCBI Taxonomy" id="192903"/>
    <lineage>
        <taxon>Bacteria</taxon>
        <taxon>Pseudomonadati</taxon>
        <taxon>Bacteroidota</taxon>
        <taxon>Flavobacteriia</taxon>
        <taxon>Flavobacteriales</taxon>
        <taxon>Flavobacteriaceae</taxon>
        <taxon>Pseudozobellia</taxon>
    </lineage>
</organism>
<proteinExistence type="predicted"/>
<sequence>MTGNKTITIAVLLVTLSSCISRLEQHALYGTVVNMQKHPIANCTIGETTTDSSGYFYLPEKRYNQFLLSELFIMEAPPIAYNIPVKKEGYKTTYISFINPRGGGTKKGASRNLDTIYLKKKINYRTNE</sequence>
<evidence type="ECO:0008006" key="3">
    <source>
        <dbReference type="Google" id="ProtNLM"/>
    </source>
</evidence>
<gene>
    <name evidence="1" type="ORF">SAMN04488513_10296</name>
</gene>
<dbReference type="EMBL" id="FQYU01000002">
    <property type="protein sequence ID" value="SHI86203.1"/>
    <property type="molecule type" value="Genomic_DNA"/>
</dbReference>
<reference evidence="2" key="1">
    <citation type="submission" date="2016-11" db="EMBL/GenBank/DDBJ databases">
        <authorList>
            <person name="Varghese N."/>
            <person name="Submissions S."/>
        </authorList>
    </citation>
    <scope>NUCLEOTIDE SEQUENCE [LARGE SCALE GENOMIC DNA]</scope>
    <source>
        <strain evidence="2">DSM 19858</strain>
    </source>
</reference>